<name>A0A3Q7HNS8_SOLLC</name>
<dbReference type="InterPro" id="IPR046341">
    <property type="entry name" value="SET_dom_sf"/>
</dbReference>
<dbReference type="Gene3D" id="2.170.270.10">
    <property type="entry name" value="SET domain"/>
    <property type="match status" value="1"/>
</dbReference>
<dbReference type="Gramene" id="Solyc08g044600.1.1">
    <property type="protein sequence ID" value="Solyc08g044600.1.1.1"/>
    <property type="gene ID" value="Solyc08g044600.1"/>
</dbReference>
<reference evidence="3" key="1">
    <citation type="journal article" date="2012" name="Nature">
        <title>The tomato genome sequence provides insights into fleshy fruit evolution.</title>
        <authorList>
            <consortium name="Tomato Genome Consortium"/>
        </authorList>
    </citation>
    <scope>NUCLEOTIDE SEQUENCE [LARGE SCALE GENOMIC DNA]</scope>
    <source>
        <strain evidence="3">cv. Heinz 1706</strain>
    </source>
</reference>
<dbReference type="PANTHER" id="PTHR45660:SF66">
    <property type="entry name" value="SET DOMAIN PROTEIN"/>
    <property type="match status" value="1"/>
</dbReference>
<dbReference type="InterPro" id="IPR007728">
    <property type="entry name" value="Pre-SET_dom"/>
</dbReference>
<evidence type="ECO:0000256" key="1">
    <source>
        <dbReference type="SAM" id="Phobius"/>
    </source>
</evidence>
<keyword evidence="4" id="KW-1185">Reference proteome</keyword>
<dbReference type="GO" id="GO:0008270">
    <property type="term" value="F:zinc ion binding"/>
    <property type="evidence" value="ECO:0007669"/>
    <property type="project" value="InterPro"/>
</dbReference>
<dbReference type="EnsemblPlants" id="Solyc08g044600.1.1">
    <property type="protein sequence ID" value="Solyc08g044600.1.1.1"/>
    <property type="gene ID" value="Solyc08g044600.1"/>
</dbReference>
<proteinExistence type="predicted"/>
<dbReference type="PaxDb" id="4081-Solyc08g044600.1.1"/>
<feature type="transmembrane region" description="Helical" evidence="1">
    <location>
        <begin position="12"/>
        <end position="33"/>
    </location>
</feature>
<dbReference type="InterPro" id="IPR051357">
    <property type="entry name" value="H3K9_HMTase_SUVAR3-9"/>
</dbReference>
<dbReference type="InParanoid" id="A0A3Q7HNS8"/>
<dbReference type="STRING" id="4081.A0A3Q7HNS8"/>
<dbReference type="SUPFAM" id="SSF82199">
    <property type="entry name" value="SET domain"/>
    <property type="match status" value="1"/>
</dbReference>
<dbReference type="PANTHER" id="PTHR45660">
    <property type="entry name" value="HISTONE-LYSINE N-METHYLTRANSFERASE SETMAR"/>
    <property type="match status" value="1"/>
</dbReference>
<accession>A0A3Q7HNS8</accession>
<feature type="domain" description="Pre-SET" evidence="2">
    <location>
        <begin position="25"/>
        <end position="113"/>
    </location>
</feature>
<dbReference type="GO" id="GO:0042054">
    <property type="term" value="F:histone methyltransferase activity"/>
    <property type="evidence" value="ECO:0007669"/>
    <property type="project" value="InterPro"/>
</dbReference>
<organism evidence="3">
    <name type="scientific">Solanum lycopersicum</name>
    <name type="common">Tomato</name>
    <name type="synonym">Lycopersicon esculentum</name>
    <dbReference type="NCBI Taxonomy" id="4081"/>
    <lineage>
        <taxon>Eukaryota</taxon>
        <taxon>Viridiplantae</taxon>
        <taxon>Streptophyta</taxon>
        <taxon>Embryophyta</taxon>
        <taxon>Tracheophyta</taxon>
        <taxon>Spermatophyta</taxon>
        <taxon>Magnoliopsida</taxon>
        <taxon>eudicotyledons</taxon>
        <taxon>Gunneridae</taxon>
        <taxon>Pentapetalae</taxon>
        <taxon>asterids</taxon>
        <taxon>lamiids</taxon>
        <taxon>Solanales</taxon>
        <taxon>Solanaceae</taxon>
        <taxon>Solanoideae</taxon>
        <taxon>Solaneae</taxon>
        <taxon>Solanum</taxon>
        <taxon>Solanum subgen. Lycopersicon</taxon>
    </lineage>
</organism>
<keyword evidence="1" id="KW-0472">Membrane</keyword>
<protein>
    <recommendedName>
        <fullName evidence="2">Pre-SET domain-containing protein</fullName>
    </recommendedName>
</protein>
<keyword evidence="1" id="KW-0812">Transmembrane</keyword>
<evidence type="ECO:0000259" key="2">
    <source>
        <dbReference type="Pfam" id="PF05033"/>
    </source>
</evidence>
<evidence type="ECO:0000313" key="4">
    <source>
        <dbReference type="Proteomes" id="UP000004994"/>
    </source>
</evidence>
<dbReference type="AlphaFoldDB" id="A0A3Q7HNS8"/>
<sequence length="138" mass="15919">MVRLCTCTFFEKLVFGLFWIWDITLTIIAINVLDDESPPPFTYICIMEYPDLYYIVRPQGCCCTSRCFAFAQCACASLNRSSFPFNPTNSILKAKPIVNECGLYFKCHQSCKNYPRWSSLPFEGFQNQSKGWVLRSSD</sequence>
<evidence type="ECO:0000313" key="3">
    <source>
        <dbReference type="EnsemblPlants" id="Solyc08g044600.1.1.1"/>
    </source>
</evidence>
<dbReference type="Pfam" id="PF05033">
    <property type="entry name" value="Pre-SET"/>
    <property type="match status" value="1"/>
</dbReference>
<dbReference type="GO" id="GO:0005634">
    <property type="term" value="C:nucleus"/>
    <property type="evidence" value="ECO:0007669"/>
    <property type="project" value="InterPro"/>
</dbReference>
<reference evidence="3" key="2">
    <citation type="submission" date="2019-01" db="UniProtKB">
        <authorList>
            <consortium name="EnsemblPlants"/>
        </authorList>
    </citation>
    <scope>IDENTIFICATION</scope>
    <source>
        <strain evidence="3">cv. Heinz 1706</strain>
    </source>
</reference>
<dbReference type="Proteomes" id="UP000004994">
    <property type="component" value="Chromosome 8"/>
</dbReference>
<keyword evidence="1" id="KW-1133">Transmembrane helix</keyword>